<evidence type="ECO:0000313" key="2">
    <source>
        <dbReference type="EMBL" id="QHS78974.1"/>
    </source>
</evidence>
<keyword evidence="1" id="KW-1133">Transmembrane helix</keyword>
<keyword evidence="1" id="KW-0812">Transmembrane</keyword>
<dbReference type="AlphaFoldDB" id="A0A6C0AGQ1"/>
<evidence type="ECO:0000256" key="1">
    <source>
        <dbReference type="SAM" id="Phobius"/>
    </source>
</evidence>
<name>A0A6C0AGQ1_9ZZZZ</name>
<sequence>MECSYRNSLGVPGKGIHTHIGGIAIADVIATFIGAWLISRFTGWKLLPTTIGFFILGVVHDVFCAKTTFGKLIEKLKNSTHLNTVDIWFPMCNSM</sequence>
<protein>
    <submittedName>
        <fullName evidence="2">Uncharacterized protein</fullName>
    </submittedName>
</protein>
<proteinExistence type="predicted"/>
<reference evidence="2" key="1">
    <citation type="journal article" date="2020" name="Nature">
        <title>Giant virus diversity and host interactions through global metagenomics.</title>
        <authorList>
            <person name="Schulz F."/>
            <person name="Roux S."/>
            <person name="Paez-Espino D."/>
            <person name="Jungbluth S."/>
            <person name="Walsh D.A."/>
            <person name="Denef V.J."/>
            <person name="McMahon K.D."/>
            <person name="Konstantinidis K.T."/>
            <person name="Eloe-Fadrosh E.A."/>
            <person name="Kyrpides N.C."/>
            <person name="Woyke T."/>
        </authorList>
    </citation>
    <scope>NUCLEOTIDE SEQUENCE</scope>
    <source>
        <strain evidence="2">GVMAG-S-1035118-87</strain>
    </source>
</reference>
<keyword evidence="1" id="KW-0472">Membrane</keyword>
<feature type="transmembrane region" description="Helical" evidence="1">
    <location>
        <begin position="51"/>
        <end position="69"/>
    </location>
</feature>
<organism evidence="2">
    <name type="scientific">viral metagenome</name>
    <dbReference type="NCBI Taxonomy" id="1070528"/>
    <lineage>
        <taxon>unclassified sequences</taxon>
        <taxon>metagenomes</taxon>
        <taxon>organismal metagenomes</taxon>
    </lineage>
</organism>
<feature type="transmembrane region" description="Helical" evidence="1">
    <location>
        <begin position="20"/>
        <end position="39"/>
    </location>
</feature>
<dbReference type="EMBL" id="MN740625">
    <property type="protein sequence ID" value="QHS78974.1"/>
    <property type="molecule type" value="Genomic_DNA"/>
</dbReference>
<accession>A0A6C0AGQ1</accession>